<keyword evidence="3" id="KW-1185">Reference proteome</keyword>
<sequence length="78" mass="8970">MAQVACGATQAPPRPLSVMERVPVSSIRKKLYRREAMNRDEFSKNIMYHWFKFVIRFFLGLFIGGSLFVIGASLLNFI</sequence>
<keyword evidence="1" id="KW-0812">Transmembrane</keyword>
<evidence type="ECO:0000313" key="3">
    <source>
        <dbReference type="Proteomes" id="UP001236652"/>
    </source>
</evidence>
<protein>
    <submittedName>
        <fullName evidence="2">Uncharacterized protein</fullName>
    </submittedName>
</protein>
<keyword evidence="1" id="KW-1133">Transmembrane helix</keyword>
<reference evidence="2 3" key="1">
    <citation type="submission" date="2023-05" db="EMBL/GenBank/DDBJ databases">
        <title>Comparative genomics reveals the evidence of polycyclic aromatic hydrocarbons degradation in moderately halophilic genus Pontibacillus.</title>
        <authorList>
            <person name="Yang H."/>
            <person name="Qian Z."/>
        </authorList>
    </citation>
    <scope>NUCLEOTIDE SEQUENCE [LARGE SCALE GENOMIC DNA]</scope>
    <source>
        <strain evidence="3">HN14</strain>
    </source>
</reference>
<evidence type="ECO:0000256" key="1">
    <source>
        <dbReference type="SAM" id="Phobius"/>
    </source>
</evidence>
<gene>
    <name evidence="2" type="ORF">QNI29_02470</name>
</gene>
<name>A0ABY8UYV8_9BACI</name>
<dbReference type="RefSeq" id="WP_284526733.1">
    <property type="nucleotide sequence ID" value="NZ_CP126446.1"/>
</dbReference>
<proteinExistence type="predicted"/>
<feature type="transmembrane region" description="Helical" evidence="1">
    <location>
        <begin position="53"/>
        <end position="75"/>
    </location>
</feature>
<dbReference type="EMBL" id="CP126446">
    <property type="protein sequence ID" value="WIF98553.1"/>
    <property type="molecule type" value="Genomic_DNA"/>
</dbReference>
<keyword evidence="1" id="KW-0472">Membrane</keyword>
<accession>A0ABY8UYV8</accession>
<dbReference type="Proteomes" id="UP001236652">
    <property type="component" value="Chromosome"/>
</dbReference>
<evidence type="ECO:0000313" key="2">
    <source>
        <dbReference type="EMBL" id="WIF98553.1"/>
    </source>
</evidence>
<organism evidence="2 3">
    <name type="scientific">Pontibacillus chungwhensis</name>
    <dbReference type="NCBI Taxonomy" id="265426"/>
    <lineage>
        <taxon>Bacteria</taxon>
        <taxon>Bacillati</taxon>
        <taxon>Bacillota</taxon>
        <taxon>Bacilli</taxon>
        <taxon>Bacillales</taxon>
        <taxon>Bacillaceae</taxon>
        <taxon>Pontibacillus</taxon>
    </lineage>
</organism>